<dbReference type="SMART" id="SM00387">
    <property type="entry name" value="HATPase_c"/>
    <property type="match status" value="1"/>
</dbReference>
<feature type="domain" description="PAS" evidence="9">
    <location>
        <begin position="136"/>
        <end position="206"/>
    </location>
</feature>
<feature type="modified residue" description="4-aspartylphosphate" evidence="6">
    <location>
        <position position="945"/>
    </location>
</feature>
<dbReference type="Pfam" id="PF08448">
    <property type="entry name" value="PAS_4"/>
    <property type="match status" value="1"/>
</dbReference>
<dbReference type="Pfam" id="PF08447">
    <property type="entry name" value="PAS_3"/>
    <property type="match status" value="1"/>
</dbReference>
<evidence type="ECO:0000313" key="11">
    <source>
        <dbReference type="EMBL" id="MBP3956720.1"/>
    </source>
</evidence>
<dbReference type="SMART" id="SM00448">
    <property type="entry name" value="REC"/>
    <property type="match status" value="2"/>
</dbReference>
<feature type="modified residue" description="4-aspartylphosphate" evidence="6">
    <location>
        <position position="57"/>
    </location>
</feature>
<evidence type="ECO:0000256" key="2">
    <source>
        <dbReference type="ARBA" id="ARBA00012438"/>
    </source>
</evidence>
<evidence type="ECO:0000259" key="7">
    <source>
        <dbReference type="PROSITE" id="PS50109"/>
    </source>
</evidence>
<feature type="domain" description="PAS" evidence="9">
    <location>
        <begin position="509"/>
        <end position="582"/>
    </location>
</feature>
<dbReference type="SMART" id="SM00388">
    <property type="entry name" value="HisKA"/>
    <property type="match status" value="1"/>
</dbReference>
<dbReference type="PANTHER" id="PTHR43304">
    <property type="entry name" value="PHYTOCHROME-LIKE PROTEIN CPH1"/>
    <property type="match status" value="1"/>
</dbReference>
<evidence type="ECO:0000256" key="6">
    <source>
        <dbReference type="PROSITE-ProRule" id="PRU00169"/>
    </source>
</evidence>
<dbReference type="SUPFAM" id="SSF55874">
    <property type="entry name" value="ATPase domain of HSP90 chaperone/DNA topoisomerase II/histidine kinase"/>
    <property type="match status" value="1"/>
</dbReference>
<dbReference type="PRINTS" id="PR00344">
    <property type="entry name" value="BCTRLSENSOR"/>
</dbReference>
<accession>A0ABS5BTU8</accession>
<dbReference type="InterPro" id="IPR001610">
    <property type="entry name" value="PAC"/>
</dbReference>
<dbReference type="SMART" id="SM00086">
    <property type="entry name" value="PAC"/>
    <property type="match status" value="4"/>
</dbReference>
<dbReference type="SMART" id="SM00091">
    <property type="entry name" value="PAS"/>
    <property type="match status" value="3"/>
</dbReference>
<dbReference type="PROSITE" id="PS50110">
    <property type="entry name" value="RESPONSE_REGULATORY"/>
    <property type="match status" value="2"/>
</dbReference>
<sequence>MGRALRVLIVEDILDDADLMILALRRGGLDPSWERVETAAGLRAALAAGPWDAVLADHTLPEFSATAALKVVRASDTDLPFIVVSGTVGEEVATAIMRAGANDYVLKPNLARLAATLDRELREADNRRARRAAEHQAHQLAAIVDSSQDAILSTGLDDRIAFWNPAAERLFGYAAAEVVGQSAYLLVPPDLFTESRARLERVRNGEPVPPFETVRLRKNGASVPVSVSLSAVRAGDRVVGLAGIYRDVTEKKRAEEALRESENRLRLIIQTEPECVKVVSRDGQLVEMNPAGLAMLQVGSLAEAQRQPLLEFVAPAHRAAFRDLHKRVINGADGALEYEIIGAKGRCRWLDTHAAPLRDDAGRVQSLLGITRDITEQKSAQDTLRTSEQRYRTLVAATAAIVWNSPASGAFDSEQPGWTAFTGQTIAEHRALGWLDVVHPDDREHTARAWAVAIAERSAYQVDHRLRRADGEYRHMSVRAAPVLDPGGAIREWVGVHTDVTEQARAEDALRLRDRAIGAATQGLMITDSAPPDNPLVYVSPGFERNTGYGAAEVLGRNCRFLQGKDTDPAAVARIRAAIRAEEPCTVEILNYRKNGTPFWSDLSISPVRDTSGRLTQFVGVQTDVTARRDLEGQFHQAQKMEAIGQLAGGVAHDFNNLLTIINGYSDLLLQRLPPSDPSHELITEILKAGERSAALTRQLLAFSRRQVLAPRVLNLNEVVADTDKMLRRLIGEDVRLSTTLATTLWAVRADPGQIEQILMNLAVNARDAMPRGGRVTIETQNVELDEAYTRTHADAHIGPQVLLSVTDTGNGIPPEVRARIFEPFFTTKGPGKGTGLGLATVYGIVKQSGGHVAVYSEMGIGTTFKVYFPRAELTAGGSKIQTGLRLLPGGAETVLLAEDEGAVRALIRRILVERGYTVLEAADGDEAVRVAAGHDGPIHLLITDVVMPDVDGRAVAERVVRDRPELRVLFVSGYTDDAVIRHGVLREGVNFLQKPFSPLVLALKVRDVLDAPA</sequence>
<dbReference type="Gene3D" id="3.30.450.20">
    <property type="entry name" value="PAS domain"/>
    <property type="match status" value="4"/>
</dbReference>
<evidence type="ECO:0000259" key="10">
    <source>
        <dbReference type="PROSITE" id="PS50113"/>
    </source>
</evidence>
<dbReference type="Pfam" id="PF02518">
    <property type="entry name" value="HATPase_c"/>
    <property type="match status" value="1"/>
</dbReference>
<evidence type="ECO:0000256" key="5">
    <source>
        <dbReference type="ARBA" id="ARBA00022777"/>
    </source>
</evidence>
<dbReference type="Proteomes" id="UP000676565">
    <property type="component" value="Unassembled WGS sequence"/>
</dbReference>
<feature type="domain" description="Response regulatory" evidence="8">
    <location>
        <begin position="6"/>
        <end position="122"/>
    </location>
</feature>
<gene>
    <name evidence="11" type="ORF">J8F10_15720</name>
</gene>
<feature type="domain" description="Response regulatory" evidence="8">
    <location>
        <begin position="894"/>
        <end position="1010"/>
    </location>
</feature>
<feature type="domain" description="PAS" evidence="9">
    <location>
        <begin position="261"/>
        <end position="332"/>
    </location>
</feature>
<dbReference type="InterPro" id="IPR011006">
    <property type="entry name" value="CheY-like_superfamily"/>
</dbReference>
<dbReference type="SUPFAM" id="SSF52172">
    <property type="entry name" value="CheY-like"/>
    <property type="match status" value="2"/>
</dbReference>
<dbReference type="EMBL" id="JAGKQQ010000001">
    <property type="protein sequence ID" value="MBP3956720.1"/>
    <property type="molecule type" value="Genomic_DNA"/>
</dbReference>
<name>A0ABS5BTU8_9BACT</name>
<dbReference type="InterPro" id="IPR003594">
    <property type="entry name" value="HATPase_dom"/>
</dbReference>
<dbReference type="Gene3D" id="1.10.287.130">
    <property type="match status" value="1"/>
</dbReference>
<dbReference type="InterPro" id="IPR013655">
    <property type="entry name" value="PAS_fold_3"/>
</dbReference>
<dbReference type="InterPro" id="IPR036890">
    <property type="entry name" value="HATPase_C_sf"/>
</dbReference>
<dbReference type="InterPro" id="IPR005467">
    <property type="entry name" value="His_kinase_dom"/>
</dbReference>
<dbReference type="InterPro" id="IPR001789">
    <property type="entry name" value="Sig_transdc_resp-reg_receiver"/>
</dbReference>
<feature type="domain" description="PAC" evidence="10">
    <location>
        <begin position="209"/>
        <end position="260"/>
    </location>
</feature>
<evidence type="ECO:0000259" key="8">
    <source>
        <dbReference type="PROSITE" id="PS50110"/>
    </source>
</evidence>
<evidence type="ECO:0000313" key="12">
    <source>
        <dbReference type="Proteomes" id="UP000676565"/>
    </source>
</evidence>
<comment type="catalytic activity">
    <reaction evidence="1">
        <text>ATP + protein L-histidine = ADP + protein N-phospho-L-histidine.</text>
        <dbReference type="EC" id="2.7.13.3"/>
    </reaction>
</comment>
<dbReference type="Pfam" id="PF00072">
    <property type="entry name" value="Response_reg"/>
    <property type="match status" value="2"/>
</dbReference>
<comment type="caution">
    <text evidence="11">The sequence shown here is derived from an EMBL/GenBank/DDBJ whole genome shotgun (WGS) entry which is preliminary data.</text>
</comment>
<evidence type="ECO:0000256" key="4">
    <source>
        <dbReference type="ARBA" id="ARBA00022679"/>
    </source>
</evidence>
<dbReference type="CDD" id="cd00130">
    <property type="entry name" value="PAS"/>
    <property type="match status" value="4"/>
</dbReference>
<dbReference type="InterPro" id="IPR003661">
    <property type="entry name" value="HisK_dim/P_dom"/>
</dbReference>
<dbReference type="NCBIfam" id="TIGR00229">
    <property type="entry name" value="sensory_box"/>
    <property type="match status" value="4"/>
</dbReference>
<proteinExistence type="predicted"/>
<dbReference type="InterPro" id="IPR052162">
    <property type="entry name" value="Sensor_kinase/Photoreceptor"/>
</dbReference>
<dbReference type="CDD" id="cd00082">
    <property type="entry name" value="HisKA"/>
    <property type="match status" value="1"/>
</dbReference>
<dbReference type="PROSITE" id="PS50112">
    <property type="entry name" value="PAS"/>
    <property type="match status" value="3"/>
</dbReference>
<dbReference type="Gene3D" id="3.30.565.10">
    <property type="entry name" value="Histidine kinase-like ATPase, C-terminal domain"/>
    <property type="match status" value="1"/>
</dbReference>
<dbReference type="PROSITE" id="PS50109">
    <property type="entry name" value="HIS_KIN"/>
    <property type="match status" value="1"/>
</dbReference>
<feature type="domain" description="Histidine kinase" evidence="7">
    <location>
        <begin position="650"/>
        <end position="873"/>
    </location>
</feature>
<dbReference type="SUPFAM" id="SSF55785">
    <property type="entry name" value="PYP-like sensor domain (PAS domain)"/>
    <property type="match status" value="4"/>
</dbReference>
<dbReference type="RefSeq" id="WP_210655105.1">
    <property type="nucleotide sequence ID" value="NZ_JAGKQQ010000001.1"/>
</dbReference>
<protein>
    <recommendedName>
        <fullName evidence="2">histidine kinase</fullName>
        <ecNumber evidence="2">2.7.13.3</ecNumber>
    </recommendedName>
</protein>
<keyword evidence="3 6" id="KW-0597">Phosphoprotein</keyword>
<feature type="domain" description="PAC" evidence="10">
    <location>
        <begin position="585"/>
        <end position="637"/>
    </location>
</feature>
<keyword evidence="12" id="KW-1185">Reference proteome</keyword>
<dbReference type="PROSITE" id="PS50113">
    <property type="entry name" value="PAC"/>
    <property type="match status" value="4"/>
</dbReference>
<dbReference type="InterPro" id="IPR000014">
    <property type="entry name" value="PAS"/>
</dbReference>
<dbReference type="PANTHER" id="PTHR43304:SF1">
    <property type="entry name" value="PAC DOMAIN-CONTAINING PROTEIN"/>
    <property type="match status" value="1"/>
</dbReference>
<keyword evidence="5" id="KW-0418">Kinase</keyword>
<keyword evidence="4" id="KW-0808">Transferase</keyword>
<dbReference type="SUPFAM" id="SSF47384">
    <property type="entry name" value="Homodimeric domain of signal transducing histidine kinase"/>
    <property type="match status" value="1"/>
</dbReference>
<dbReference type="InterPro" id="IPR000700">
    <property type="entry name" value="PAS-assoc_C"/>
</dbReference>
<dbReference type="Gene3D" id="3.40.50.2300">
    <property type="match status" value="2"/>
</dbReference>
<organism evidence="11 12">
    <name type="scientific">Gemmata palustris</name>
    <dbReference type="NCBI Taxonomy" id="2822762"/>
    <lineage>
        <taxon>Bacteria</taxon>
        <taxon>Pseudomonadati</taxon>
        <taxon>Planctomycetota</taxon>
        <taxon>Planctomycetia</taxon>
        <taxon>Gemmatales</taxon>
        <taxon>Gemmataceae</taxon>
        <taxon>Gemmata</taxon>
    </lineage>
</organism>
<evidence type="ECO:0000256" key="3">
    <source>
        <dbReference type="ARBA" id="ARBA00022553"/>
    </source>
</evidence>
<dbReference type="InterPro" id="IPR035965">
    <property type="entry name" value="PAS-like_dom_sf"/>
</dbReference>
<dbReference type="InterPro" id="IPR013656">
    <property type="entry name" value="PAS_4"/>
</dbReference>
<dbReference type="Pfam" id="PF13426">
    <property type="entry name" value="PAS_9"/>
    <property type="match status" value="2"/>
</dbReference>
<dbReference type="CDD" id="cd00156">
    <property type="entry name" value="REC"/>
    <property type="match status" value="1"/>
</dbReference>
<feature type="domain" description="PAC" evidence="10">
    <location>
        <begin position="460"/>
        <end position="512"/>
    </location>
</feature>
<dbReference type="EC" id="2.7.13.3" evidence="2"/>
<feature type="domain" description="PAC" evidence="10">
    <location>
        <begin position="334"/>
        <end position="386"/>
    </location>
</feature>
<dbReference type="InterPro" id="IPR004358">
    <property type="entry name" value="Sig_transdc_His_kin-like_C"/>
</dbReference>
<dbReference type="Pfam" id="PF00512">
    <property type="entry name" value="HisKA"/>
    <property type="match status" value="1"/>
</dbReference>
<reference evidence="11 12" key="1">
    <citation type="submission" date="2021-04" db="EMBL/GenBank/DDBJ databases">
        <authorList>
            <person name="Ivanova A."/>
        </authorList>
    </citation>
    <scope>NUCLEOTIDE SEQUENCE [LARGE SCALE GENOMIC DNA]</scope>
    <source>
        <strain evidence="11 12">G18</strain>
    </source>
</reference>
<dbReference type="InterPro" id="IPR036097">
    <property type="entry name" value="HisK_dim/P_sf"/>
</dbReference>
<evidence type="ECO:0000259" key="9">
    <source>
        <dbReference type="PROSITE" id="PS50112"/>
    </source>
</evidence>
<evidence type="ECO:0000256" key="1">
    <source>
        <dbReference type="ARBA" id="ARBA00000085"/>
    </source>
</evidence>